<accession>A0A3G5ABS4</accession>
<dbReference type="EMBL" id="MK072388">
    <property type="protein sequence ID" value="AYV83333.1"/>
    <property type="molecule type" value="Genomic_DNA"/>
</dbReference>
<reference evidence="2" key="1">
    <citation type="submission" date="2018-10" db="EMBL/GenBank/DDBJ databases">
        <title>Hidden diversity of soil giant viruses.</title>
        <authorList>
            <person name="Schulz F."/>
            <person name="Alteio L."/>
            <person name="Goudeau D."/>
            <person name="Ryan E.M."/>
            <person name="Malmstrom R.R."/>
            <person name="Blanchard J."/>
            <person name="Woyke T."/>
        </authorList>
    </citation>
    <scope>NUCLEOTIDE SEQUENCE</scope>
    <source>
        <strain evidence="2">HYV1</strain>
    </source>
</reference>
<protein>
    <submittedName>
        <fullName evidence="2">Uncharacterized protein</fullName>
    </submittedName>
</protein>
<feature type="region of interest" description="Disordered" evidence="1">
    <location>
        <begin position="1"/>
        <end position="21"/>
    </location>
</feature>
<evidence type="ECO:0000313" key="2">
    <source>
        <dbReference type="EMBL" id="AYV83333.1"/>
    </source>
</evidence>
<feature type="compositionally biased region" description="Polar residues" evidence="1">
    <location>
        <begin position="1"/>
        <end position="16"/>
    </location>
</feature>
<gene>
    <name evidence="2" type="ORF">Hyperionvirus6_14</name>
</gene>
<proteinExistence type="predicted"/>
<evidence type="ECO:0000256" key="1">
    <source>
        <dbReference type="SAM" id="MobiDB-lite"/>
    </source>
</evidence>
<sequence length="45" mass="5330">MDDFMNENQYEPQDNWNGFKESFSELTQMDLKNDGESSSSWKSTM</sequence>
<organism evidence="2">
    <name type="scientific">Hyperionvirus sp</name>
    <dbReference type="NCBI Taxonomy" id="2487770"/>
    <lineage>
        <taxon>Viruses</taxon>
        <taxon>Varidnaviria</taxon>
        <taxon>Bamfordvirae</taxon>
        <taxon>Nucleocytoviricota</taxon>
        <taxon>Megaviricetes</taxon>
        <taxon>Imitervirales</taxon>
        <taxon>Mimiviridae</taxon>
        <taxon>Klosneuvirinae</taxon>
    </lineage>
</organism>
<name>A0A3G5ABS4_9VIRU</name>